<dbReference type="Proteomes" id="UP001161325">
    <property type="component" value="Unassembled WGS sequence"/>
</dbReference>
<dbReference type="EMBL" id="BRXS01000006">
    <property type="protein sequence ID" value="GLC27173.1"/>
    <property type="molecule type" value="Genomic_DNA"/>
</dbReference>
<organism evidence="1 2">
    <name type="scientific">Roseisolibacter agri</name>
    <dbReference type="NCBI Taxonomy" id="2014610"/>
    <lineage>
        <taxon>Bacteria</taxon>
        <taxon>Pseudomonadati</taxon>
        <taxon>Gemmatimonadota</taxon>
        <taxon>Gemmatimonadia</taxon>
        <taxon>Gemmatimonadales</taxon>
        <taxon>Gemmatimonadaceae</taxon>
        <taxon>Roseisolibacter</taxon>
    </lineage>
</organism>
<evidence type="ECO:0000313" key="1">
    <source>
        <dbReference type="EMBL" id="GLC27173.1"/>
    </source>
</evidence>
<protein>
    <submittedName>
        <fullName evidence="1">Uncharacterized protein</fullName>
    </submittedName>
</protein>
<proteinExistence type="predicted"/>
<reference evidence="1" key="1">
    <citation type="submission" date="2022-08" db="EMBL/GenBank/DDBJ databases">
        <title>Draft genome sequencing of Roseisolibacter agri AW1220.</title>
        <authorList>
            <person name="Tobiishi Y."/>
            <person name="Tonouchi A."/>
        </authorList>
    </citation>
    <scope>NUCLEOTIDE SEQUENCE</scope>
    <source>
        <strain evidence="1">AW1220</strain>
    </source>
</reference>
<name>A0AA37QJX4_9BACT</name>
<sequence length="81" mass="8900">MDCGFGLVMASFWPTMRFSSVDFPAFGLPTTVTIPARGMRGWAWGRRTCNGWTVAAAARDDVRADRNKVGWGANTKPPRHG</sequence>
<comment type="caution">
    <text evidence="1">The sequence shown here is derived from an EMBL/GenBank/DDBJ whole genome shotgun (WGS) entry which is preliminary data.</text>
</comment>
<gene>
    <name evidence="1" type="ORF">rosag_36860</name>
</gene>
<accession>A0AA37QJX4</accession>
<keyword evidence="2" id="KW-1185">Reference proteome</keyword>
<evidence type="ECO:0000313" key="2">
    <source>
        <dbReference type="Proteomes" id="UP001161325"/>
    </source>
</evidence>
<dbReference type="AlphaFoldDB" id="A0AA37QJX4"/>